<proteinExistence type="predicted"/>
<evidence type="ECO:0000313" key="3">
    <source>
        <dbReference type="EMBL" id="WUV50208.1"/>
    </source>
</evidence>
<name>A0ABZ1Z4M0_9NOCA</name>
<gene>
    <name evidence="3" type="ORF">OG563_19640</name>
</gene>
<evidence type="ECO:0000313" key="4">
    <source>
        <dbReference type="Proteomes" id="UP001432062"/>
    </source>
</evidence>
<dbReference type="RefSeq" id="WP_327094901.1">
    <property type="nucleotide sequence ID" value="NZ_CP109149.1"/>
</dbReference>
<sequence>MTGVAESAVTAAPPWFTDLFAHRRWIRRVEPFPHIYARDVFVPEFYGRLADELTRVRRERPEAFGAVAADYGAVGASLAGLRDGPLALFLSREWHDLIARVAGVATTGDVEGSVHHHPPGSPSGSPHNDLNPAWFKGSVPGPGEVRTVDPEVDLKSGPRTPEVFARETVRAVAVLFYFGNPDWRPGDGGETALYAHIGANPVPALTVPPLDNSLLLFECTPRSWHTFVGNTAAARNSLVMWLHRPKEDVVRRWGGDSIAQWH</sequence>
<evidence type="ECO:0000259" key="2">
    <source>
        <dbReference type="Pfam" id="PF13661"/>
    </source>
</evidence>
<dbReference type="Proteomes" id="UP001432062">
    <property type="component" value="Chromosome"/>
</dbReference>
<reference evidence="3" key="1">
    <citation type="submission" date="2022-10" db="EMBL/GenBank/DDBJ databases">
        <title>The complete genomes of actinobacterial strains from the NBC collection.</title>
        <authorList>
            <person name="Joergensen T.S."/>
            <person name="Alvarez Arevalo M."/>
            <person name="Sterndorff E.B."/>
            <person name="Faurdal D."/>
            <person name="Vuksanovic O."/>
            <person name="Mourched A.-S."/>
            <person name="Charusanti P."/>
            <person name="Shaw S."/>
            <person name="Blin K."/>
            <person name="Weber T."/>
        </authorList>
    </citation>
    <scope>NUCLEOTIDE SEQUENCE</scope>
    <source>
        <strain evidence="3">NBC_01482</strain>
    </source>
</reference>
<accession>A0ABZ1Z4M0</accession>
<evidence type="ECO:0000256" key="1">
    <source>
        <dbReference type="SAM" id="MobiDB-lite"/>
    </source>
</evidence>
<feature type="region of interest" description="Disordered" evidence="1">
    <location>
        <begin position="109"/>
        <end position="159"/>
    </location>
</feature>
<feature type="compositionally biased region" description="Basic and acidic residues" evidence="1">
    <location>
        <begin position="146"/>
        <end position="156"/>
    </location>
</feature>
<dbReference type="Pfam" id="PF13661">
    <property type="entry name" value="2OG-FeII_Oxy_4"/>
    <property type="match status" value="1"/>
</dbReference>
<protein>
    <submittedName>
        <fullName evidence="3">2OG-Fe(II) oxygenase</fullName>
    </submittedName>
</protein>
<keyword evidence="4" id="KW-1185">Reference proteome</keyword>
<dbReference type="InterPro" id="IPR039558">
    <property type="entry name" value="TPA1/OFD1_N"/>
</dbReference>
<dbReference type="Gene3D" id="2.60.120.620">
    <property type="entry name" value="q2cbj1_9rhob like domain"/>
    <property type="match status" value="1"/>
</dbReference>
<feature type="domain" description="Prolyl 3,4-dihydroxylase TPA1/OFD1 N-terminal" evidence="2">
    <location>
        <begin position="169"/>
        <end position="243"/>
    </location>
</feature>
<organism evidence="3 4">
    <name type="scientific">Nocardia vinacea</name>
    <dbReference type="NCBI Taxonomy" id="96468"/>
    <lineage>
        <taxon>Bacteria</taxon>
        <taxon>Bacillati</taxon>
        <taxon>Actinomycetota</taxon>
        <taxon>Actinomycetes</taxon>
        <taxon>Mycobacteriales</taxon>
        <taxon>Nocardiaceae</taxon>
        <taxon>Nocardia</taxon>
    </lineage>
</organism>
<dbReference type="EMBL" id="CP109441">
    <property type="protein sequence ID" value="WUV50208.1"/>
    <property type="molecule type" value="Genomic_DNA"/>
</dbReference>